<dbReference type="SMART" id="SM00388">
    <property type="entry name" value="HisKA"/>
    <property type="match status" value="1"/>
</dbReference>
<dbReference type="CDD" id="cd00082">
    <property type="entry name" value="HisKA"/>
    <property type="match status" value="1"/>
</dbReference>
<dbReference type="SUPFAM" id="SSF55874">
    <property type="entry name" value="ATPase domain of HSP90 chaperone/DNA topoisomerase II/histidine kinase"/>
    <property type="match status" value="1"/>
</dbReference>
<dbReference type="InterPro" id="IPR001789">
    <property type="entry name" value="Sig_transdc_resp-reg_receiver"/>
</dbReference>
<evidence type="ECO:0000256" key="7">
    <source>
        <dbReference type="PROSITE-ProRule" id="PRU00169"/>
    </source>
</evidence>
<dbReference type="FunFam" id="3.30.565.10:FF:000010">
    <property type="entry name" value="Sensor histidine kinase RcsC"/>
    <property type="match status" value="1"/>
</dbReference>
<dbReference type="SMART" id="SM00387">
    <property type="entry name" value="HATPase_c"/>
    <property type="match status" value="1"/>
</dbReference>
<evidence type="ECO:0000256" key="5">
    <source>
        <dbReference type="ARBA" id="ARBA00022777"/>
    </source>
</evidence>
<proteinExistence type="predicted"/>
<dbReference type="Pfam" id="PF07695">
    <property type="entry name" value="7TMR-DISM_7TM"/>
    <property type="match status" value="1"/>
</dbReference>
<feature type="transmembrane region" description="Helical" evidence="8">
    <location>
        <begin position="182"/>
        <end position="204"/>
    </location>
</feature>
<accession>A0A0C5VSS5</accession>
<evidence type="ECO:0000256" key="8">
    <source>
        <dbReference type="SAM" id="Phobius"/>
    </source>
</evidence>
<dbReference type="KEGG" id="gsn:YC6258_05699"/>
<feature type="transmembrane region" description="Helical" evidence="8">
    <location>
        <begin position="329"/>
        <end position="350"/>
    </location>
</feature>
<dbReference type="EC" id="2.7.13.3" evidence="2"/>
<dbReference type="GO" id="GO:0005886">
    <property type="term" value="C:plasma membrane"/>
    <property type="evidence" value="ECO:0007669"/>
    <property type="project" value="TreeGrafter"/>
</dbReference>
<feature type="transmembrane region" description="Helical" evidence="8">
    <location>
        <begin position="272"/>
        <end position="293"/>
    </location>
</feature>
<feature type="transmembrane region" description="Helical" evidence="8">
    <location>
        <begin position="356"/>
        <end position="379"/>
    </location>
</feature>
<evidence type="ECO:0000313" key="11">
    <source>
        <dbReference type="EMBL" id="AJQ97727.1"/>
    </source>
</evidence>
<protein>
    <recommendedName>
        <fullName evidence="2">histidine kinase</fullName>
        <ecNumber evidence="2">2.7.13.3</ecNumber>
    </recommendedName>
</protein>
<evidence type="ECO:0000313" key="12">
    <source>
        <dbReference type="Proteomes" id="UP000032266"/>
    </source>
</evidence>
<dbReference type="PROSITE" id="PS50110">
    <property type="entry name" value="RESPONSE_REGULATORY"/>
    <property type="match status" value="1"/>
</dbReference>
<dbReference type="SUPFAM" id="SSF47384">
    <property type="entry name" value="Homodimeric domain of signal transducing histidine kinase"/>
    <property type="match status" value="1"/>
</dbReference>
<evidence type="ECO:0000256" key="3">
    <source>
        <dbReference type="ARBA" id="ARBA00022553"/>
    </source>
</evidence>
<dbReference type="Pfam" id="PF02518">
    <property type="entry name" value="HATPase_c"/>
    <property type="match status" value="1"/>
</dbReference>
<dbReference type="GO" id="GO:0000155">
    <property type="term" value="F:phosphorelay sensor kinase activity"/>
    <property type="evidence" value="ECO:0007669"/>
    <property type="project" value="InterPro"/>
</dbReference>
<evidence type="ECO:0000256" key="1">
    <source>
        <dbReference type="ARBA" id="ARBA00000085"/>
    </source>
</evidence>
<comment type="catalytic activity">
    <reaction evidence="1">
        <text>ATP + protein L-histidine = ADP + protein N-phospho-L-histidine.</text>
        <dbReference type="EC" id="2.7.13.3"/>
    </reaction>
</comment>
<sequence>MEDMNQKSELHMAGRTVIVCSLTILLYLISNMLAAAPVQRLRQGWFNPPADLNLNAQIDIQSIQTGDESANIKLTGGVFWYLTQLAINESGSYVIDFNNSSVIGRFSHFIFNEHGKKIAEYSGGIQSKIKNPFMLRHGRTMELDSGHYTIITKLDSPFFLAQPVPSVTPLEQYQSSIKFGNLITLTGIGIFISLGFYYAVLSLFRFRPADIFYSTFILGNLIFNSTALLVLSDIFGLRWFYSISIPILFSNIAYIAFVLCLLDINYRQHPRLFVAGILCIVTLTGHILISILLPNQSLELDRYGVALFSVFGFTCGVIRIFQGNMTARLYMIANITFLIPAVISISLNSLSSDFNLLIEHIGLMAVATEVLMLALVLNYQVGQLYRDKEEALETTRNALGAAEKANAVKNEFLANVSHEIRTPITGIMGALELLKLKIANKDGLELVRIIDSSSNFLLSLINDILDLSKINAGQLELHKTPFDLDRLLSEMIEMFALTATHKNIFISLDQDPALPSSAFGDEMRIRQILTNLLGNSLKFTSEGEVRLEVKRGENSDILFKIKDTGIGIAADKVKEIFNPFTQTDSSIARRFGGTGLGLSIAQKLALMMDGTLSVSSEEGRGSEFTLSIPLPEHPVSAINLAYLKVAVLSEQGDTEAQKIIQDLPFFGISAEHHFHDPEHISQLDFTPDILFIFPGQSSIPEGKELLEKFKHQANRVYHWIDIAHYHDPDFTDAQLVSLPYTRFKLYSLLIAELNPSHSKTRRVTDFSKASVIAVDDNHVNLQILVSMLHRIGVSATGFTRPEQAIEAAINSPPDCIIMDMQMPTLDGPSATRLLRQKQISVPIIAYTANATDMDRKICVESGMNDFLIKPVKLEVLRSTLSRWLNT</sequence>
<reference evidence="11 12" key="1">
    <citation type="submission" date="2014-01" db="EMBL/GenBank/DDBJ databases">
        <title>Full genme sequencing of cellulolytic bacterium Gynuella sunshinyii YC6258T gen. nov., sp. nov.</title>
        <authorList>
            <person name="Khan H."/>
            <person name="Chung E.J."/>
            <person name="Chung Y.R."/>
        </authorList>
    </citation>
    <scope>NUCLEOTIDE SEQUENCE [LARGE SCALE GENOMIC DNA]</scope>
    <source>
        <strain evidence="11 12">YC6258</strain>
    </source>
</reference>
<dbReference type="Gene3D" id="3.40.50.2300">
    <property type="match status" value="1"/>
</dbReference>
<dbReference type="InterPro" id="IPR011006">
    <property type="entry name" value="CheY-like_superfamily"/>
</dbReference>
<dbReference type="EMBL" id="CP007142">
    <property type="protein sequence ID" value="AJQ97727.1"/>
    <property type="molecule type" value="Genomic_DNA"/>
</dbReference>
<feature type="transmembrane region" description="Helical" evidence="8">
    <location>
        <begin position="211"/>
        <end position="232"/>
    </location>
</feature>
<dbReference type="Gene3D" id="3.30.565.10">
    <property type="entry name" value="Histidine kinase-like ATPase, C-terminal domain"/>
    <property type="match status" value="1"/>
</dbReference>
<dbReference type="Gene3D" id="1.10.287.130">
    <property type="match status" value="1"/>
</dbReference>
<dbReference type="Pfam" id="PF00072">
    <property type="entry name" value="Response_reg"/>
    <property type="match status" value="1"/>
</dbReference>
<evidence type="ECO:0000256" key="6">
    <source>
        <dbReference type="ARBA" id="ARBA00023012"/>
    </source>
</evidence>
<feature type="domain" description="Histidine kinase" evidence="9">
    <location>
        <begin position="415"/>
        <end position="632"/>
    </location>
</feature>
<dbReference type="CDD" id="cd17546">
    <property type="entry name" value="REC_hyHK_CKI1_RcsC-like"/>
    <property type="match status" value="1"/>
</dbReference>
<feature type="transmembrane region" description="Helical" evidence="8">
    <location>
        <begin position="238"/>
        <end position="260"/>
    </location>
</feature>
<keyword evidence="8" id="KW-0472">Membrane</keyword>
<evidence type="ECO:0000259" key="10">
    <source>
        <dbReference type="PROSITE" id="PS50110"/>
    </source>
</evidence>
<evidence type="ECO:0000259" key="9">
    <source>
        <dbReference type="PROSITE" id="PS50109"/>
    </source>
</evidence>
<feature type="modified residue" description="4-aspartylphosphate" evidence="7">
    <location>
        <position position="819"/>
    </location>
</feature>
<keyword evidence="6" id="KW-0902">Two-component regulatory system</keyword>
<dbReference type="PROSITE" id="PS50109">
    <property type="entry name" value="HIS_KIN"/>
    <property type="match status" value="1"/>
</dbReference>
<dbReference type="SMART" id="SM00448">
    <property type="entry name" value="REC"/>
    <property type="match status" value="1"/>
</dbReference>
<keyword evidence="5 11" id="KW-0418">Kinase</keyword>
<organism evidence="11 12">
    <name type="scientific">Gynuella sunshinyii YC6258</name>
    <dbReference type="NCBI Taxonomy" id="1445510"/>
    <lineage>
        <taxon>Bacteria</taxon>
        <taxon>Pseudomonadati</taxon>
        <taxon>Pseudomonadota</taxon>
        <taxon>Gammaproteobacteria</taxon>
        <taxon>Oceanospirillales</taxon>
        <taxon>Saccharospirillaceae</taxon>
        <taxon>Gynuella</taxon>
    </lineage>
</organism>
<keyword evidence="4" id="KW-0808">Transferase</keyword>
<evidence type="ECO:0000256" key="4">
    <source>
        <dbReference type="ARBA" id="ARBA00022679"/>
    </source>
</evidence>
<feature type="transmembrane region" description="Helical" evidence="8">
    <location>
        <begin position="305"/>
        <end position="322"/>
    </location>
</feature>
<dbReference type="STRING" id="1445510.YC6258_05699"/>
<keyword evidence="8" id="KW-1133">Transmembrane helix</keyword>
<dbReference type="HOGENOM" id="CLU_361648_0_0_6"/>
<gene>
    <name evidence="11" type="ORF">YC6258_05699</name>
</gene>
<dbReference type="InterPro" id="IPR004358">
    <property type="entry name" value="Sig_transdc_His_kin-like_C"/>
</dbReference>
<dbReference type="PANTHER" id="PTHR43047">
    <property type="entry name" value="TWO-COMPONENT HISTIDINE PROTEIN KINASE"/>
    <property type="match status" value="1"/>
</dbReference>
<name>A0A0C5VSS5_9GAMM</name>
<dbReference type="InterPro" id="IPR005467">
    <property type="entry name" value="His_kinase_dom"/>
</dbReference>
<evidence type="ECO:0000256" key="2">
    <source>
        <dbReference type="ARBA" id="ARBA00012438"/>
    </source>
</evidence>
<dbReference type="InterPro" id="IPR003594">
    <property type="entry name" value="HATPase_dom"/>
</dbReference>
<keyword evidence="3 7" id="KW-0597">Phosphoprotein</keyword>
<dbReference type="PRINTS" id="PR00344">
    <property type="entry name" value="BCTRLSENSOR"/>
</dbReference>
<feature type="domain" description="Response regulatory" evidence="10">
    <location>
        <begin position="770"/>
        <end position="884"/>
    </location>
</feature>
<dbReference type="CDD" id="cd16922">
    <property type="entry name" value="HATPase_EvgS-ArcB-TorS-like"/>
    <property type="match status" value="1"/>
</dbReference>
<dbReference type="InterPro" id="IPR003661">
    <property type="entry name" value="HisK_dim/P_dom"/>
</dbReference>
<keyword evidence="8" id="KW-0812">Transmembrane</keyword>
<keyword evidence="12" id="KW-1185">Reference proteome</keyword>
<dbReference type="InterPro" id="IPR011623">
    <property type="entry name" value="7TMR_DISM_rcpt_extracell_dom1"/>
</dbReference>
<dbReference type="Pfam" id="PF00512">
    <property type="entry name" value="HisKA"/>
    <property type="match status" value="1"/>
</dbReference>
<dbReference type="PANTHER" id="PTHR43047:SF72">
    <property type="entry name" value="OSMOSENSING HISTIDINE PROTEIN KINASE SLN1"/>
    <property type="match status" value="1"/>
</dbReference>
<dbReference type="InterPro" id="IPR036097">
    <property type="entry name" value="HisK_dim/P_sf"/>
</dbReference>
<dbReference type="AlphaFoldDB" id="A0A0C5VSS5"/>
<dbReference type="GO" id="GO:0009927">
    <property type="term" value="F:histidine phosphotransfer kinase activity"/>
    <property type="evidence" value="ECO:0007669"/>
    <property type="project" value="TreeGrafter"/>
</dbReference>
<dbReference type="InterPro" id="IPR036890">
    <property type="entry name" value="HATPase_C_sf"/>
</dbReference>
<dbReference type="Proteomes" id="UP000032266">
    <property type="component" value="Chromosome"/>
</dbReference>
<dbReference type="SUPFAM" id="SSF52172">
    <property type="entry name" value="CheY-like"/>
    <property type="match status" value="1"/>
</dbReference>